<reference evidence="2" key="1">
    <citation type="journal article" date="2014" name="Front. Microbiol.">
        <title>High frequency of phylogenetically diverse reductive dehalogenase-homologous genes in deep subseafloor sedimentary metagenomes.</title>
        <authorList>
            <person name="Kawai M."/>
            <person name="Futagami T."/>
            <person name="Toyoda A."/>
            <person name="Takaki Y."/>
            <person name="Nishi S."/>
            <person name="Hori S."/>
            <person name="Arai W."/>
            <person name="Tsubouchi T."/>
            <person name="Morono Y."/>
            <person name="Uchiyama I."/>
            <person name="Ito T."/>
            <person name="Fujiyama A."/>
            <person name="Inagaki F."/>
            <person name="Takami H."/>
        </authorList>
    </citation>
    <scope>NUCLEOTIDE SEQUENCE</scope>
    <source>
        <strain evidence="2">Expedition CK06-06</strain>
    </source>
</reference>
<dbReference type="GO" id="GO:0000724">
    <property type="term" value="P:double-strand break repair via homologous recombination"/>
    <property type="evidence" value="ECO:0007669"/>
    <property type="project" value="TreeGrafter"/>
</dbReference>
<dbReference type="SUPFAM" id="SSF50249">
    <property type="entry name" value="Nucleic acid-binding proteins"/>
    <property type="match status" value="1"/>
</dbReference>
<evidence type="ECO:0000256" key="1">
    <source>
        <dbReference type="ARBA" id="ARBA00023125"/>
    </source>
</evidence>
<protein>
    <submittedName>
        <fullName evidence="2">Uncharacterized protein</fullName>
    </submittedName>
</protein>
<dbReference type="Gene3D" id="2.40.50.140">
    <property type="entry name" value="Nucleic acid-binding proteins"/>
    <property type="match status" value="1"/>
</dbReference>
<dbReference type="EMBL" id="BARU01005499">
    <property type="protein sequence ID" value="GAH37235.1"/>
    <property type="molecule type" value="Genomic_DNA"/>
</dbReference>
<organism evidence="2">
    <name type="scientific">marine sediment metagenome</name>
    <dbReference type="NCBI Taxonomy" id="412755"/>
    <lineage>
        <taxon>unclassified sequences</taxon>
        <taxon>metagenomes</taxon>
        <taxon>ecological metagenomes</taxon>
    </lineage>
</organism>
<evidence type="ECO:0000313" key="2">
    <source>
        <dbReference type="EMBL" id="GAH37235.1"/>
    </source>
</evidence>
<dbReference type="InterPro" id="IPR012340">
    <property type="entry name" value="NA-bd_OB-fold"/>
</dbReference>
<dbReference type="PANTHER" id="PTHR13356:SF0">
    <property type="entry name" value="SOSS COMPLEX SUBUNIT B HOMOLOG"/>
    <property type="match status" value="1"/>
</dbReference>
<keyword evidence="1" id="KW-0238">DNA-binding</keyword>
<dbReference type="GO" id="GO:0010212">
    <property type="term" value="P:response to ionizing radiation"/>
    <property type="evidence" value="ECO:0007669"/>
    <property type="project" value="TreeGrafter"/>
</dbReference>
<proteinExistence type="predicted"/>
<dbReference type="PANTHER" id="PTHR13356">
    <property type="entry name" value="OB FOLD NUCLEIC ACID BINDING PROTEIN-RELATED"/>
    <property type="match status" value="1"/>
</dbReference>
<accession>X1FXF0</accession>
<dbReference type="CDD" id="cd04491">
    <property type="entry name" value="SoSSB_OBF"/>
    <property type="match status" value="1"/>
</dbReference>
<dbReference type="AlphaFoldDB" id="X1FXF0"/>
<gene>
    <name evidence="2" type="ORF">S03H2_10713</name>
</gene>
<comment type="caution">
    <text evidence="2">The sequence shown here is derived from an EMBL/GenBank/DDBJ whole genome shotgun (WGS) entry which is preliminary data.</text>
</comment>
<sequence>MKISASVDELYQKLLDLGLSEEELEKKVKSKVEEYGGFMSKQGVLFIIARENGLDIRSSEIDDYVYDELEEEVDYDEFTIDISDLKEGMSNIVLLGKILSAQKIREFVRKDESMGKVCSFLLGDPTGIVKIVLWDEQVESANQEYFKPNELVRIIGGYSKLGQNETIEVHIGRKGTLILSPEVSSKKREKFEAITIASSEDKTPKYNLEPLKQAIQHNKYISVVKGTVQIEAFKELELKSGDKSFLLTMFLEAEGFTIKVKAWGMNAVECLKVVNNGDFISITNLAVKENN</sequence>
<name>X1FXF0_9ZZZZ</name>
<dbReference type="GO" id="GO:0003677">
    <property type="term" value="F:DNA binding"/>
    <property type="evidence" value="ECO:0007669"/>
    <property type="project" value="UniProtKB-KW"/>
</dbReference>
<feature type="non-terminal residue" evidence="2">
    <location>
        <position position="291"/>
    </location>
</feature>
<dbReference type="InterPro" id="IPR051231">
    <property type="entry name" value="SOSS-B"/>
</dbReference>